<dbReference type="OrthoDB" id="1898560at2759"/>
<dbReference type="CDD" id="cd06466">
    <property type="entry name" value="p23_CS_SGT1_like"/>
    <property type="match status" value="1"/>
</dbReference>
<sequence>MSATTLATLGAQALEKRDWPTAIAKYTAAISQTASPLWLINRSKAYVGNQDYASALADSEAAFHAAVSRSNRKFMAEAQYRRAVALLRLGRYADADCVALWALQLYGPGPASTPDDETTQVDSQGNYTVRKESAAEKIKAAMSGLDKKAVMEVSEVRNRMVAIQAFRQQCLGALERLPENDPSRKPTVSKVPAKNGVVDTQTTPVTTAAPEAAKKGANQTAAKDLRTDFYQSTGQVTLSVFVKGVDKAQFAAQFIPDDDPATSSAVLLNGLPVDGQDGATIKIVLGGPIIIAESSARVSPVKIELSLRKATVVKWNKGLTGAPESVTATEAGATSTVATSDAASTSAPAMAGSSADETRPSYPTSSKKGPVNWDKLTQEEDDDDGKDVNHFFKKLYAGSSDDQRRAMMKSFLESNGTALSTDWSDVKDRTVETKAPDGVDVKQWKP</sequence>
<dbReference type="SUPFAM" id="SSF49764">
    <property type="entry name" value="HSP20-like chaperones"/>
    <property type="match status" value="1"/>
</dbReference>
<dbReference type="Pfam" id="PF05002">
    <property type="entry name" value="SGS"/>
    <property type="match status" value="1"/>
</dbReference>
<reference evidence="5 6" key="1">
    <citation type="submission" date="2015-04" db="EMBL/GenBank/DDBJ databases">
        <title>Genome sequence of Ceratocystis platani, a major pathogen of plane trees.</title>
        <authorList>
            <person name="Belbahri L."/>
        </authorList>
    </citation>
    <scope>NUCLEOTIDE SEQUENCE [LARGE SCALE GENOMIC DNA]</scope>
    <source>
        <strain evidence="5 6">CFO</strain>
    </source>
</reference>
<dbReference type="Gene3D" id="1.25.40.10">
    <property type="entry name" value="Tetratricopeptide repeat domain"/>
    <property type="match status" value="1"/>
</dbReference>
<evidence type="ECO:0000259" key="3">
    <source>
        <dbReference type="PROSITE" id="PS51048"/>
    </source>
</evidence>
<feature type="domain" description="SGS" evidence="3">
    <location>
        <begin position="361"/>
        <end position="446"/>
    </location>
</feature>
<feature type="compositionally biased region" description="Low complexity" evidence="2">
    <location>
        <begin position="331"/>
        <end position="355"/>
    </location>
</feature>
<dbReference type="InterPro" id="IPR007699">
    <property type="entry name" value="SGS_dom"/>
</dbReference>
<evidence type="ECO:0000256" key="2">
    <source>
        <dbReference type="SAM" id="MobiDB-lite"/>
    </source>
</evidence>
<feature type="domain" description="CS" evidence="4">
    <location>
        <begin position="222"/>
        <end position="320"/>
    </location>
</feature>
<dbReference type="PROSITE" id="PS51048">
    <property type="entry name" value="SGS"/>
    <property type="match status" value="1"/>
</dbReference>
<dbReference type="PANTHER" id="PTHR45862">
    <property type="entry name" value="PROTEIN SGT1 HOMOLOG"/>
    <property type="match status" value="1"/>
</dbReference>
<proteinExistence type="inferred from homology"/>
<organism evidence="5 6">
    <name type="scientific">Ceratocystis fimbriata f. sp. platani</name>
    <dbReference type="NCBI Taxonomy" id="88771"/>
    <lineage>
        <taxon>Eukaryota</taxon>
        <taxon>Fungi</taxon>
        <taxon>Dikarya</taxon>
        <taxon>Ascomycota</taxon>
        <taxon>Pezizomycotina</taxon>
        <taxon>Sordariomycetes</taxon>
        <taxon>Hypocreomycetidae</taxon>
        <taxon>Microascales</taxon>
        <taxon>Ceratocystidaceae</taxon>
        <taxon>Ceratocystis</taxon>
    </lineage>
</organism>
<dbReference type="AlphaFoldDB" id="A0A0F8DEC2"/>
<evidence type="ECO:0000313" key="6">
    <source>
        <dbReference type="Proteomes" id="UP000034841"/>
    </source>
</evidence>
<gene>
    <name evidence="5" type="ORF">CFO_g3308</name>
</gene>
<dbReference type="InterPro" id="IPR007052">
    <property type="entry name" value="CS_dom"/>
</dbReference>
<evidence type="ECO:0008006" key="7">
    <source>
        <dbReference type="Google" id="ProtNLM"/>
    </source>
</evidence>
<dbReference type="InterPro" id="IPR044563">
    <property type="entry name" value="Sgt1-like"/>
</dbReference>
<dbReference type="GO" id="GO:0051087">
    <property type="term" value="F:protein-folding chaperone binding"/>
    <property type="evidence" value="ECO:0007669"/>
    <property type="project" value="InterPro"/>
</dbReference>
<dbReference type="Pfam" id="PF04969">
    <property type="entry name" value="CS"/>
    <property type="match status" value="1"/>
</dbReference>
<keyword evidence="6" id="KW-1185">Reference proteome</keyword>
<dbReference type="EMBL" id="LBBL01000168">
    <property type="protein sequence ID" value="KKF94314.1"/>
    <property type="molecule type" value="Genomic_DNA"/>
</dbReference>
<dbReference type="PROSITE" id="PS51203">
    <property type="entry name" value="CS"/>
    <property type="match status" value="1"/>
</dbReference>
<name>A0A0F8DEC2_CERFI</name>
<dbReference type="SUPFAM" id="SSF48452">
    <property type="entry name" value="TPR-like"/>
    <property type="match status" value="1"/>
</dbReference>
<protein>
    <recommendedName>
        <fullName evidence="7">Protein SGT1</fullName>
    </recommendedName>
</protein>
<dbReference type="Gene3D" id="2.60.40.790">
    <property type="match status" value="1"/>
</dbReference>
<comment type="similarity">
    <text evidence="1">Belongs to the SGT1 family.</text>
</comment>
<dbReference type="Proteomes" id="UP000034841">
    <property type="component" value="Unassembled WGS sequence"/>
</dbReference>
<dbReference type="InterPro" id="IPR011990">
    <property type="entry name" value="TPR-like_helical_dom_sf"/>
</dbReference>
<comment type="caution">
    <text evidence="5">The sequence shown here is derived from an EMBL/GenBank/DDBJ whole genome shotgun (WGS) entry which is preliminary data.</text>
</comment>
<evidence type="ECO:0000313" key="5">
    <source>
        <dbReference type="EMBL" id="KKF94314.1"/>
    </source>
</evidence>
<accession>A0A0F8DEC2</accession>
<feature type="region of interest" description="Disordered" evidence="2">
    <location>
        <begin position="326"/>
        <end position="385"/>
    </location>
</feature>
<dbReference type="InterPro" id="IPR008978">
    <property type="entry name" value="HSP20-like_chaperone"/>
</dbReference>
<evidence type="ECO:0000256" key="1">
    <source>
        <dbReference type="ARBA" id="ARBA00008509"/>
    </source>
</evidence>
<evidence type="ECO:0000259" key="4">
    <source>
        <dbReference type="PROSITE" id="PS51203"/>
    </source>
</evidence>